<dbReference type="EMBL" id="JBHSTQ010000003">
    <property type="protein sequence ID" value="MFC6385834.1"/>
    <property type="molecule type" value="Genomic_DNA"/>
</dbReference>
<keyword evidence="1" id="KW-0378">Hydrolase</keyword>
<dbReference type="InterPro" id="IPR023214">
    <property type="entry name" value="HAD_sf"/>
</dbReference>
<keyword evidence="2" id="KW-1185">Reference proteome</keyword>
<dbReference type="RefSeq" id="WP_253052551.1">
    <property type="nucleotide sequence ID" value="NZ_JAMXWN010000002.1"/>
</dbReference>
<comment type="caution">
    <text evidence="1">The sequence shown here is derived from an EMBL/GenBank/DDBJ whole genome shotgun (WGS) entry which is preliminary data.</text>
</comment>
<dbReference type="PANTHER" id="PTHR43434:SF13">
    <property type="entry name" value="PHOSPHOGLYCOLATE PHOSPHATASE"/>
    <property type="match status" value="1"/>
</dbReference>
<gene>
    <name evidence="1" type="ORF">ACFP7A_04400</name>
</gene>
<dbReference type="InterPro" id="IPR050155">
    <property type="entry name" value="HAD-like_hydrolase_sf"/>
</dbReference>
<dbReference type="SUPFAM" id="SSF56784">
    <property type="entry name" value="HAD-like"/>
    <property type="match status" value="1"/>
</dbReference>
<dbReference type="PANTHER" id="PTHR43434">
    <property type="entry name" value="PHOSPHOGLYCOLATE PHOSPHATASE"/>
    <property type="match status" value="1"/>
</dbReference>
<dbReference type="InterPro" id="IPR023198">
    <property type="entry name" value="PGP-like_dom2"/>
</dbReference>
<sequence>MIKAILFDFDGTLVDSKQAFLSAYNQMAAHHHFHNLTLESFDRLRRCTMKERCAALSIPMHKLPFLIGELTRLYRQSLMQIHLMDGVMDMINQLSKSGFDLAIISSNEEKNIRMFLQSHETDCISTIMCSRKLFAKDRLMRKYLKKHQLKAEEALYIGDEERDIRASRKSGISVIWAKWGFDSIENVRDAKPDYIADHPNDVMQIVQSLQSD</sequence>
<name>A0ABW1WF90_9BACL</name>
<dbReference type="Gene3D" id="1.10.150.240">
    <property type="entry name" value="Putative phosphatase, domain 2"/>
    <property type="match status" value="1"/>
</dbReference>
<dbReference type="InterPro" id="IPR006439">
    <property type="entry name" value="HAD-SF_hydro_IA"/>
</dbReference>
<dbReference type="InterPro" id="IPR041492">
    <property type="entry name" value="HAD_2"/>
</dbReference>
<evidence type="ECO:0000313" key="1">
    <source>
        <dbReference type="EMBL" id="MFC6385834.1"/>
    </source>
</evidence>
<dbReference type="SFLD" id="SFLDG01129">
    <property type="entry name" value="C1.5:_HAD__Beta-PGM__Phosphata"/>
    <property type="match status" value="1"/>
</dbReference>
<dbReference type="InterPro" id="IPR036412">
    <property type="entry name" value="HAD-like_sf"/>
</dbReference>
<dbReference type="GO" id="GO:0016787">
    <property type="term" value="F:hydrolase activity"/>
    <property type="evidence" value="ECO:0007669"/>
    <property type="project" value="UniProtKB-KW"/>
</dbReference>
<reference evidence="2" key="1">
    <citation type="journal article" date="2019" name="Int. J. Syst. Evol. Microbiol.">
        <title>The Global Catalogue of Microorganisms (GCM) 10K type strain sequencing project: providing services to taxonomists for standard genome sequencing and annotation.</title>
        <authorList>
            <consortium name="The Broad Institute Genomics Platform"/>
            <consortium name="The Broad Institute Genome Sequencing Center for Infectious Disease"/>
            <person name="Wu L."/>
            <person name="Ma J."/>
        </authorList>
    </citation>
    <scope>NUCLEOTIDE SEQUENCE [LARGE SCALE GENOMIC DNA]</scope>
    <source>
        <strain evidence="2">CCUG 42001</strain>
    </source>
</reference>
<dbReference type="Pfam" id="PF13419">
    <property type="entry name" value="HAD_2"/>
    <property type="match status" value="1"/>
</dbReference>
<proteinExistence type="predicted"/>
<dbReference type="NCBIfam" id="TIGR01509">
    <property type="entry name" value="HAD-SF-IA-v3"/>
    <property type="match status" value="1"/>
</dbReference>
<protein>
    <submittedName>
        <fullName evidence="1">HAD-IA family hydrolase</fullName>
    </submittedName>
</protein>
<dbReference type="Gene3D" id="3.40.50.1000">
    <property type="entry name" value="HAD superfamily/HAD-like"/>
    <property type="match status" value="1"/>
</dbReference>
<evidence type="ECO:0000313" key="2">
    <source>
        <dbReference type="Proteomes" id="UP001596267"/>
    </source>
</evidence>
<dbReference type="Proteomes" id="UP001596267">
    <property type="component" value="Unassembled WGS sequence"/>
</dbReference>
<organism evidence="1 2">
    <name type="scientific">Sporolactobacillus kofuensis</name>
    <dbReference type="NCBI Taxonomy" id="269672"/>
    <lineage>
        <taxon>Bacteria</taxon>
        <taxon>Bacillati</taxon>
        <taxon>Bacillota</taxon>
        <taxon>Bacilli</taxon>
        <taxon>Bacillales</taxon>
        <taxon>Sporolactobacillaceae</taxon>
        <taxon>Sporolactobacillus</taxon>
    </lineage>
</organism>
<dbReference type="SFLD" id="SFLDS00003">
    <property type="entry name" value="Haloacid_Dehalogenase"/>
    <property type="match status" value="1"/>
</dbReference>
<accession>A0ABW1WF90</accession>